<dbReference type="InterPro" id="IPR012902">
    <property type="entry name" value="N_methyl_site"/>
</dbReference>
<sequence>MSMNIKKQRTKNIHEGFIPYHFLHKSGKGFTLVETLVAISLLTIAIVAPMSLTMLALSSAIYARDQITAYYLAQEGIEAVRSVRDGNILASALGTPTPIMQGIPNTTGAPFRVDTHTVPATLTDCASDPGGECKVLQTSCDAQGNCDLYGYASGWTNTSFTRSVSAVFLNPDEVRVSVTVSWDTSPFNTRSFTISDNLYNWPYPQE</sequence>
<dbReference type="EMBL" id="LCQW01000025">
    <property type="protein sequence ID" value="KKW23291.1"/>
    <property type="molecule type" value="Genomic_DNA"/>
</dbReference>
<dbReference type="NCBIfam" id="TIGR02532">
    <property type="entry name" value="IV_pilin_GFxxxE"/>
    <property type="match status" value="1"/>
</dbReference>
<keyword evidence="1" id="KW-0472">Membrane</keyword>
<comment type="caution">
    <text evidence="2">The sequence shown here is derived from an EMBL/GenBank/DDBJ whole genome shotgun (WGS) entry which is preliminary data.</text>
</comment>
<dbReference type="Pfam" id="PF07963">
    <property type="entry name" value="N_methyl"/>
    <property type="match status" value="1"/>
</dbReference>
<keyword evidence="1" id="KW-1133">Transmembrane helix</keyword>
<evidence type="ECO:0000313" key="3">
    <source>
        <dbReference type="Proteomes" id="UP000034273"/>
    </source>
</evidence>
<proteinExistence type="predicted"/>
<dbReference type="Proteomes" id="UP000034273">
    <property type="component" value="Unassembled WGS sequence"/>
</dbReference>
<evidence type="ECO:0000313" key="2">
    <source>
        <dbReference type="EMBL" id="KKW23291.1"/>
    </source>
</evidence>
<dbReference type="AlphaFoldDB" id="A0A0G1WX30"/>
<evidence type="ECO:0008006" key="4">
    <source>
        <dbReference type="Google" id="ProtNLM"/>
    </source>
</evidence>
<dbReference type="STRING" id="1618671.UY67_C0025G0010"/>
<name>A0A0G1WX30_9BACT</name>
<accession>A0A0G1WX30</accession>
<evidence type="ECO:0000256" key="1">
    <source>
        <dbReference type="SAM" id="Phobius"/>
    </source>
</evidence>
<protein>
    <recommendedName>
        <fullName evidence="4">Prepilin-type N-terminal cleavage/methylation domain-containing protein</fullName>
    </recommendedName>
</protein>
<organism evidence="2 3">
    <name type="scientific">Candidatus Kaiserbacteria bacterium GW2011_GWA2_52_12</name>
    <dbReference type="NCBI Taxonomy" id="1618671"/>
    <lineage>
        <taxon>Bacteria</taxon>
        <taxon>Candidatus Kaiseribacteriota</taxon>
    </lineage>
</organism>
<reference evidence="2 3" key="1">
    <citation type="journal article" date="2015" name="Nature">
        <title>rRNA introns, odd ribosomes, and small enigmatic genomes across a large radiation of phyla.</title>
        <authorList>
            <person name="Brown C.T."/>
            <person name="Hug L.A."/>
            <person name="Thomas B.C."/>
            <person name="Sharon I."/>
            <person name="Castelle C.J."/>
            <person name="Singh A."/>
            <person name="Wilkins M.J."/>
            <person name="Williams K.H."/>
            <person name="Banfield J.F."/>
        </authorList>
    </citation>
    <scope>NUCLEOTIDE SEQUENCE [LARGE SCALE GENOMIC DNA]</scope>
</reference>
<dbReference type="PROSITE" id="PS00409">
    <property type="entry name" value="PROKAR_NTER_METHYL"/>
    <property type="match status" value="1"/>
</dbReference>
<feature type="transmembrane region" description="Helical" evidence="1">
    <location>
        <begin position="36"/>
        <end position="57"/>
    </location>
</feature>
<gene>
    <name evidence="2" type="ORF">UY67_C0025G0010</name>
</gene>
<keyword evidence="1" id="KW-0812">Transmembrane</keyword>